<proteinExistence type="predicted"/>
<dbReference type="AlphaFoldDB" id="A0A7X6DFX2"/>
<gene>
    <name evidence="2" type="ORF">RAMLITH_10690</name>
</gene>
<evidence type="ECO:0000256" key="1">
    <source>
        <dbReference type="SAM" id="SignalP"/>
    </source>
</evidence>
<sequence>MTSFGAVAAHATTTAATVLAWALLASPAAAVAAGRCPVLGEPLHWIVDYCMLTLETDDEIAASSCIEQEGKRRWRSACASNSHYKKRMCEVMVRSGTRSDTVDQCVRDPSFKGRTVERGGVGG</sequence>
<keyword evidence="3" id="KW-1185">Reference proteome</keyword>
<reference evidence="2 3" key="1">
    <citation type="journal article" date="2020" name="Nature">
        <title>Bacterial chemolithoautotrophy via manganese oxidation.</title>
        <authorList>
            <person name="Yu H."/>
            <person name="Leadbetter J.R."/>
        </authorList>
    </citation>
    <scope>NUCLEOTIDE SEQUENCE [LARGE SCALE GENOMIC DNA]</scope>
    <source>
        <strain evidence="2 3">RBP-1</strain>
    </source>
</reference>
<keyword evidence="1" id="KW-0732">Signal</keyword>
<dbReference type="RefSeq" id="WP_168107404.1">
    <property type="nucleotide sequence ID" value="NZ_VTOX01000003.1"/>
</dbReference>
<evidence type="ECO:0000313" key="2">
    <source>
        <dbReference type="EMBL" id="NKE66288.1"/>
    </source>
</evidence>
<name>A0A7X6DFX2_9BURK</name>
<feature type="signal peptide" evidence="1">
    <location>
        <begin position="1"/>
        <end position="32"/>
    </location>
</feature>
<protein>
    <submittedName>
        <fullName evidence="2">Uncharacterized protein</fullName>
    </submittedName>
</protein>
<dbReference type="EMBL" id="VTOX01000003">
    <property type="protein sequence ID" value="NKE66288.1"/>
    <property type="molecule type" value="Genomic_DNA"/>
</dbReference>
<comment type="caution">
    <text evidence="2">The sequence shown here is derived from an EMBL/GenBank/DDBJ whole genome shotgun (WGS) entry which is preliminary data.</text>
</comment>
<accession>A0A7X6DFX2</accession>
<feature type="chain" id="PRO_5031335090" evidence="1">
    <location>
        <begin position="33"/>
        <end position="123"/>
    </location>
</feature>
<organism evidence="2 3">
    <name type="scientific">Ramlibacter lithotrophicus</name>
    <dbReference type="NCBI Taxonomy" id="2606681"/>
    <lineage>
        <taxon>Bacteria</taxon>
        <taxon>Pseudomonadati</taxon>
        <taxon>Pseudomonadota</taxon>
        <taxon>Betaproteobacteria</taxon>
        <taxon>Burkholderiales</taxon>
        <taxon>Comamonadaceae</taxon>
        <taxon>Ramlibacter</taxon>
    </lineage>
</organism>
<evidence type="ECO:0000313" key="3">
    <source>
        <dbReference type="Proteomes" id="UP000521868"/>
    </source>
</evidence>
<dbReference type="Proteomes" id="UP000521868">
    <property type="component" value="Unassembled WGS sequence"/>
</dbReference>